<accession>A0ABS3VIL1</accession>
<feature type="compositionally biased region" description="Polar residues" evidence="3">
    <location>
        <begin position="1"/>
        <end position="17"/>
    </location>
</feature>
<dbReference type="InterPro" id="IPR020845">
    <property type="entry name" value="AMP-binding_CS"/>
</dbReference>
<sequence length="1336" mass="146096">MLTTPATTEAHQSTTDTLEPATGTHDPADVTLPDLLDEQVRADPDAIAVRHGPEGITRRELARRARTLAAQLRERGTGPDDRIGLFAEPSAALVVGAWGILYASAAYLPLAPDYPDERLRYMATDAGLRVVVAQDDLVERLSDLVPPGTAIVPLSVWHDTAPPDVPRRGPRPGHLAYVIYTSGSTGRPKGVMIEHRSIVSQLRWLRDTYRLDEAVILQKTPMSFDAAQWEILAPACGGTVVAGTPGLHRDPEAIIETIRRHGVTALQCVPTLLRALVDTERLGTCTSLRQIFTGGEALSTTLAADVLAAHPATLVNLYGPTECTINSSAFTVDPATLDPTQQSVSIGRPVTGLRYVIVDTDDAPVTGEAVGELLIGGVQLARGYLHRPALTAQRFVPDPVTGERLYRTGDLAAWQADGTVRFVGRVDNQVKLRGFRVELDEVRLAVEAHQWVRHAGVLVRDDPRTGHPHLLAVVELNPREAALMDQGRQGAHHRSKESRLQVRAQLSHGGVRTPQELAGRPVLALPGAEPTEEQVRRVFARKTYRFYEGPPVTRADLLALLRPAEPGPVPPRPLAQLDLATFGEIIRYLGQFVSDERLLPKYGYASPGALNATQVYLEIHQLWGLPSGYYYHHPLTHELVRIGPAASRPEPTVRLHLVGRRRAIEPVYQNNIREVLEIETGHLVGLLEQVLPGYGLTVTAADHTPQTIRHLDCADEDLYLGSFALTPYAPPPPDEIDVYVQVHPDRGGDLAPGQYLHRDGDLVRIDDALVLRQHVIAINQQVYDRAAIGISMISTTSTRWRRYVDLGRALQRLSMNDLGFGFMSSGYSSDTGHDLPSAHRIRGILRRHGLPDGPSYFAVGGRVSAAQVAGRGMKEDVVHMKGPAELIRDDLAGRLPDYMLPNKVVIVDRMPLTANGKTDLTALAARVADDPGPQRPFVAPRTDLERRIARLWAEAVRQDDVSVHDDFFACGGNSLIAVALINRLNRVFGATLPMQVIFDSPTVAQLARRVSQRDQVSRSRLVPLAPAREGRSVYCWPGLGGYPMNLRLLAGTVGRPFHGVQAHGVNPGEEPYRTIARMAAEDVRAIRERQPRGPYTLWGYSFGTRVAVEAAYQLEQAGEQVDQLVLIAPGSPRVGVPQDPATVGTASFANPTYLAVLCSVFAGTVSGPVIEECLATVVDEESFTGFVQRHFPALDLPLVRRITGVVARTYGLRHTEDELARRPVRAPVTVLRTRGDQESFLDTPVARRNLSPVVVDLAADHYGVLREPGVHQVVAALPARSRRRPVRPHVSISHLPIALTDEQHNRLVTAVTRAMTRAFGCDEDAVSVALEAVLEE</sequence>
<proteinExistence type="predicted"/>
<dbReference type="InterPro" id="IPR001031">
    <property type="entry name" value="Thioesterase"/>
</dbReference>
<dbReference type="Gene3D" id="3.40.109.10">
    <property type="entry name" value="NADH Oxidase"/>
    <property type="match status" value="1"/>
</dbReference>
<dbReference type="InterPro" id="IPR014347">
    <property type="entry name" value="Tautomerase/MIF_sf"/>
</dbReference>
<name>A0ABS3VIL1_9ACTN</name>
<dbReference type="SUPFAM" id="SSF55331">
    <property type="entry name" value="Tautomerase/MIF"/>
    <property type="match status" value="1"/>
</dbReference>
<evidence type="ECO:0000256" key="3">
    <source>
        <dbReference type="SAM" id="MobiDB-lite"/>
    </source>
</evidence>
<dbReference type="Pfam" id="PF00501">
    <property type="entry name" value="AMP-binding"/>
    <property type="match status" value="1"/>
</dbReference>
<gene>
    <name evidence="5" type="ORF">JQN83_32380</name>
</gene>
<dbReference type="SUPFAM" id="SSF47336">
    <property type="entry name" value="ACP-like"/>
    <property type="match status" value="1"/>
</dbReference>
<reference evidence="5 6" key="1">
    <citation type="submission" date="2021-03" db="EMBL/GenBank/DDBJ databases">
        <authorList>
            <person name="Lee D.-H."/>
        </authorList>
    </citation>
    <scope>NUCLEOTIDE SEQUENCE [LARGE SCALE GENOMIC DNA]</scope>
    <source>
        <strain evidence="5 6">MMS20-R2-23</strain>
    </source>
</reference>
<dbReference type="SUPFAM" id="SSF56801">
    <property type="entry name" value="Acetyl-CoA synthetase-like"/>
    <property type="match status" value="1"/>
</dbReference>
<feature type="region of interest" description="Disordered" evidence="3">
    <location>
        <begin position="1"/>
        <end position="31"/>
    </location>
</feature>
<dbReference type="InterPro" id="IPR045851">
    <property type="entry name" value="AMP-bd_C_sf"/>
</dbReference>
<dbReference type="SMART" id="SM00823">
    <property type="entry name" value="PKS_PP"/>
    <property type="match status" value="1"/>
</dbReference>
<dbReference type="Gene3D" id="1.10.1200.10">
    <property type="entry name" value="ACP-like"/>
    <property type="match status" value="1"/>
</dbReference>
<evidence type="ECO:0000256" key="2">
    <source>
        <dbReference type="ARBA" id="ARBA00022553"/>
    </source>
</evidence>
<dbReference type="RefSeq" id="WP_208570959.1">
    <property type="nucleotide sequence ID" value="NZ_JAGFWR010000047.1"/>
</dbReference>
<keyword evidence="1" id="KW-0596">Phosphopantetheine</keyword>
<dbReference type="InterPro" id="IPR036736">
    <property type="entry name" value="ACP-like_sf"/>
</dbReference>
<dbReference type="PANTHER" id="PTHR45527:SF1">
    <property type="entry name" value="FATTY ACID SYNTHASE"/>
    <property type="match status" value="1"/>
</dbReference>
<feature type="domain" description="Carrier" evidence="4">
    <location>
        <begin position="939"/>
        <end position="1014"/>
    </location>
</feature>
<dbReference type="PROSITE" id="PS00455">
    <property type="entry name" value="AMP_BINDING"/>
    <property type="match status" value="1"/>
</dbReference>
<dbReference type="InterPro" id="IPR009081">
    <property type="entry name" value="PP-bd_ACP"/>
</dbReference>
<dbReference type="Pfam" id="PF00975">
    <property type="entry name" value="Thioesterase"/>
    <property type="match status" value="1"/>
</dbReference>
<evidence type="ECO:0000256" key="1">
    <source>
        <dbReference type="ARBA" id="ARBA00022450"/>
    </source>
</evidence>
<dbReference type="InterPro" id="IPR000415">
    <property type="entry name" value="Nitroreductase-like"/>
</dbReference>
<evidence type="ECO:0000313" key="6">
    <source>
        <dbReference type="Proteomes" id="UP000671399"/>
    </source>
</evidence>
<dbReference type="Pfam" id="PF00550">
    <property type="entry name" value="PP-binding"/>
    <property type="match status" value="1"/>
</dbReference>
<evidence type="ECO:0000313" key="5">
    <source>
        <dbReference type="EMBL" id="MBO4165460.1"/>
    </source>
</evidence>
<dbReference type="PROSITE" id="PS50075">
    <property type="entry name" value="CARRIER"/>
    <property type="match status" value="1"/>
</dbReference>
<dbReference type="InterPro" id="IPR000873">
    <property type="entry name" value="AMP-dep_synth/lig_dom"/>
</dbReference>
<dbReference type="InterPro" id="IPR020806">
    <property type="entry name" value="PKS_PP-bd"/>
</dbReference>
<comment type="caution">
    <text evidence="5">The sequence shown here is derived from an EMBL/GenBank/DDBJ whole genome shotgun (WGS) entry which is preliminary data.</text>
</comment>
<dbReference type="Gene3D" id="3.40.50.980">
    <property type="match status" value="2"/>
</dbReference>
<dbReference type="EMBL" id="JAGFWR010000047">
    <property type="protein sequence ID" value="MBO4165460.1"/>
    <property type="molecule type" value="Genomic_DNA"/>
</dbReference>
<dbReference type="InterPro" id="IPR029058">
    <property type="entry name" value="AB_hydrolase_fold"/>
</dbReference>
<dbReference type="InterPro" id="IPR010071">
    <property type="entry name" value="AA_adenyl_dom"/>
</dbReference>
<dbReference type="Gene3D" id="2.30.38.10">
    <property type="entry name" value="Luciferase, Domain 3"/>
    <property type="match status" value="1"/>
</dbReference>
<organism evidence="5 6">
    <name type="scientific">Micromonospora antibiotica</name>
    <dbReference type="NCBI Taxonomy" id="2807623"/>
    <lineage>
        <taxon>Bacteria</taxon>
        <taxon>Bacillati</taxon>
        <taxon>Actinomycetota</taxon>
        <taxon>Actinomycetes</taxon>
        <taxon>Micromonosporales</taxon>
        <taxon>Micromonosporaceae</taxon>
        <taxon>Micromonospora</taxon>
    </lineage>
</organism>
<dbReference type="Gene3D" id="3.30.429.10">
    <property type="entry name" value="Macrophage Migration Inhibitory Factor"/>
    <property type="match status" value="1"/>
</dbReference>
<dbReference type="PROSITE" id="PS00012">
    <property type="entry name" value="PHOSPHOPANTETHEINE"/>
    <property type="match status" value="1"/>
</dbReference>
<keyword evidence="6" id="KW-1185">Reference proteome</keyword>
<dbReference type="NCBIfam" id="TIGR01733">
    <property type="entry name" value="AA-adenyl-dom"/>
    <property type="match status" value="1"/>
</dbReference>
<dbReference type="Proteomes" id="UP000671399">
    <property type="component" value="Unassembled WGS sequence"/>
</dbReference>
<dbReference type="SUPFAM" id="SSF53474">
    <property type="entry name" value="alpha/beta-Hydrolases"/>
    <property type="match status" value="1"/>
</dbReference>
<evidence type="ECO:0000259" key="4">
    <source>
        <dbReference type="PROSITE" id="PS50075"/>
    </source>
</evidence>
<dbReference type="InterPro" id="IPR006162">
    <property type="entry name" value="Ppantetheine_attach_site"/>
</dbReference>
<keyword evidence="2" id="KW-0597">Phosphoprotein</keyword>
<dbReference type="PANTHER" id="PTHR45527">
    <property type="entry name" value="NONRIBOSOMAL PEPTIDE SYNTHETASE"/>
    <property type="match status" value="1"/>
</dbReference>
<dbReference type="Gene3D" id="3.40.50.1820">
    <property type="entry name" value="alpha/beta hydrolase"/>
    <property type="match status" value="1"/>
</dbReference>
<dbReference type="Gene3D" id="3.30.300.30">
    <property type="match status" value="2"/>
</dbReference>
<protein>
    <submittedName>
        <fullName evidence="5">Amino acid adenylation domain-containing protein</fullName>
    </submittedName>
</protein>